<dbReference type="Proteomes" id="UP001596392">
    <property type="component" value="Unassembled WGS sequence"/>
</dbReference>
<reference evidence="2" key="1">
    <citation type="journal article" date="2019" name="Int. J. Syst. Evol. Microbiol.">
        <title>The Global Catalogue of Microorganisms (GCM) 10K type strain sequencing project: providing services to taxonomists for standard genome sequencing and annotation.</title>
        <authorList>
            <consortium name="The Broad Institute Genomics Platform"/>
            <consortium name="The Broad Institute Genome Sequencing Center for Infectious Disease"/>
            <person name="Wu L."/>
            <person name="Ma J."/>
        </authorList>
    </citation>
    <scope>NUCLEOTIDE SEQUENCE [LARGE SCALE GENOMIC DNA]</scope>
    <source>
        <strain evidence="2">CGMCC 1.9106</strain>
    </source>
</reference>
<proteinExistence type="predicted"/>
<name>A0ABW2H830_9ACTN</name>
<accession>A0ABW2H830</accession>
<evidence type="ECO:0000313" key="1">
    <source>
        <dbReference type="EMBL" id="MFC7247508.1"/>
    </source>
</evidence>
<dbReference type="EMBL" id="JBHTAC010000058">
    <property type="protein sequence ID" value="MFC7247508.1"/>
    <property type="molecule type" value="Genomic_DNA"/>
</dbReference>
<dbReference type="Pfam" id="PF14025">
    <property type="entry name" value="DUF4241"/>
    <property type="match status" value="1"/>
</dbReference>
<evidence type="ECO:0000313" key="2">
    <source>
        <dbReference type="Proteomes" id="UP001596392"/>
    </source>
</evidence>
<protein>
    <submittedName>
        <fullName evidence="1">DUF4241 domain-containing protein</fullName>
    </submittedName>
</protein>
<gene>
    <name evidence="1" type="ORF">ACFQO7_34030</name>
</gene>
<organism evidence="1 2">
    <name type="scientific">Catellatospora aurea</name>
    <dbReference type="NCBI Taxonomy" id="1337874"/>
    <lineage>
        <taxon>Bacteria</taxon>
        <taxon>Bacillati</taxon>
        <taxon>Actinomycetota</taxon>
        <taxon>Actinomycetes</taxon>
        <taxon>Micromonosporales</taxon>
        <taxon>Micromonosporaceae</taxon>
        <taxon>Catellatospora</taxon>
    </lineage>
</organism>
<dbReference type="InterPro" id="IPR025335">
    <property type="entry name" value="DUF4241"/>
</dbReference>
<keyword evidence="2" id="KW-1185">Reference proteome</keyword>
<dbReference type="RefSeq" id="WP_376810232.1">
    <property type="nucleotide sequence ID" value="NZ_JBHTAC010000058.1"/>
</dbReference>
<sequence length="213" mass="22492">MIDPTVLDRAFAGDGFSQEQVATLRVRSGGVVAADPTHTRRPAFTVEIPNGDHPVVGVDGMAAVILMVAAGHPTRWELAVLPGQDVAALAPDETYGYPVDSGFGSFVDAEGALLWAEECEALDESAFLDALDDLLFDENASDGHLIGSLLPDDGAVTIHNPLGYNLVTFVSGPGDGHYATWVGLDTDNRLICLLTDFGLPRTRIAEPPAIIPT</sequence>
<comment type="caution">
    <text evidence="1">The sequence shown here is derived from an EMBL/GenBank/DDBJ whole genome shotgun (WGS) entry which is preliminary data.</text>
</comment>